<feature type="transmembrane region" description="Helical" evidence="1">
    <location>
        <begin position="332"/>
        <end position="349"/>
    </location>
</feature>
<feature type="transmembrane region" description="Helical" evidence="1">
    <location>
        <begin position="41"/>
        <end position="62"/>
    </location>
</feature>
<organism evidence="3 4">
    <name type="scientific">Rhodococcus maanshanensis</name>
    <dbReference type="NCBI Taxonomy" id="183556"/>
    <lineage>
        <taxon>Bacteria</taxon>
        <taxon>Bacillati</taxon>
        <taxon>Actinomycetota</taxon>
        <taxon>Actinomycetes</taxon>
        <taxon>Mycobacteriales</taxon>
        <taxon>Nocardiaceae</taxon>
        <taxon>Rhodococcus</taxon>
    </lineage>
</organism>
<feature type="transmembrane region" description="Helical" evidence="1">
    <location>
        <begin position="397"/>
        <end position="417"/>
    </location>
</feature>
<feature type="transmembrane region" description="Helical" evidence="1">
    <location>
        <begin position="233"/>
        <end position="252"/>
    </location>
</feature>
<protein>
    <submittedName>
        <fullName evidence="3">Uncharacterized protein</fullName>
    </submittedName>
</protein>
<feature type="transmembrane region" description="Helical" evidence="1">
    <location>
        <begin position="279"/>
        <end position="297"/>
    </location>
</feature>
<feature type="transmembrane region" description="Helical" evidence="1">
    <location>
        <begin position="201"/>
        <end position="221"/>
    </location>
</feature>
<proteinExistence type="predicted"/>
<keyword evidence="1" id="KW-0812">Transmembrane</keyword>
<evidence type="ECO:0000256" key="2">
    <source>
        <dbReference type="SAM" id="SignalP"/>
    </source>
</evidence>
<feature type="transmembrane region" description="Helical" evidence="1">
    <location>
        <begin position="69"/>
        <end position="87"/>
    </location>
</feature>
<keyword evidence="2" id="KW-0732">Signal</keyword>
<dbReference type="Proteomes" id="UP000198677">
    <property type="component" value="Unassembled WGS sequence"/>
</dbReference>
<feature type="signal peptide" evidence="2">
    <location>
        <begin position="1"/>
        <end position="22"/>
    </location>
</feature>
<feature type="transmembrane region" description="Helical" evidence="1">
    <location>
        <begin position="356"/>
        <end position="377"/>
    </location>
</feature>
<feature type="transmembrane region" description="Helical" evidence="1">
    <location>
        <begin position="164"/>
        <end position="181"/>
    </location>
</feature>
<feature type="transmembrane region" description="Helical" evidence="1">
    <location>
        <begin position="304"/>
        <end position="320"/>
    </location>
</feature>
<keyword evidence="1" id="KW-1133">Transmembrane helix</keyword>
<gene>
    <name evidence="3" type="ORF">SAMN05444583_110120</name>
</gene>
<dbReference type="EMBL" id="FOAW01000010">
    <property type="protein sequence ID" value="SEL54408.1"/>
    <property type="molecule type" value="Genomic_DNA"/>
</dbReference>
<feature type="chain" id="PRO_5011474218" evidence="2">
    <location>
        <begin position="23"/>
        <end position="432"/>
    </location>
</feature>
<evidence type="ECO:0000313" key="3">
    <source>
        <dbReference type="EMBL" id="SEL54408.1"/>
    </source>
</evidence>
<feature type="transmembrane region" description="Helical" evidence="1">
    <location>
        <begin position="257"/>
        <end position="273"/>
    </location>
</feature>
<evidence type="ECO:0000256" key="1">
    <source>
        <dbReference type="SAM" id="Phobius"/>
    </source>
</evidence>
<sequence length="432" mass="44696">MNRTVAVILLVLGGFAATLALASPMAENFAIVTDSSRVDVLLHSTAAGATLGAITAAVTVVLVRRRLTLASIAALGLVLLAVVSFTDSAPWELYPRSLAAGALLGSLAGLCNTRERLTLQTALAAGALGGIVLADPIGEYQSAPPRRYADYFPTDDLPASPPDMFMLILLASTAIALLIAIRRDDFGPAERSEQNGRSRLLAVGVAVPVVGLLLEWSLVRATHTMDSDALGQGQWMLGLTMIPLFVAGAVWLPRRQGMVLLAALAFIATASGNDAWSGGSWFALVIPAAMVALGVMAGRRWPRPLLGIAALAVVAASAAFDEPPWDNLRIGAVVLLLPLAAAYTIAACLPSTEAPATTIALAAPTAITVPLVAQFGWTAYTPLTSSHTALSSTAGQWTTTGATLCTVVVAGIAIAWIQRRPAVLPGATEETI</sequence>
<evidence type="ECO:0000313" key="4">
    <source>
        <dbReference type="Proteomes" id="UP000198677"/>
    </source>
</evidence>
<reference evidence="4" key="1">
    <citation type="submission" date="2016-10" db="EMBL/GenBank/DDBJ databases">
        <authorList>
            <person name="Varghese N."/>
            <person name="Submissions S."/>
        </authorList>
    </citation>
    <scope>NUCLEOTIDE SEQUENCE [LARGE SCALE GENOMIC DNA]</scope>
    <source>
        <strain evidence="4">DSM 44675</strain>
    </source>
</reference>
<keyword evidence="1" id="KW-0472">Membrane</keyword>
<keyword evidence="4" id="KW-1185">Reference proteome</keyword>
<name>A0A1H7R357_9NOCA</name>
<dbReference type="AlphaFoldDB" id="A0A1H7R357"/>
<accession>A0A1H7R357</accession>